<dbReference type="SUPFAM" id="SSF53271">
    <property type="entry name" value="PRTase-like"/>
    <property type="match status" value="1"/>
</dbReference>
<keyword evidence="4" id="KW-1185">Reference proteome</keyword>
<sequence>MPFSAIRLLQQGWHWLMPSSCLWCSLPVQSATHQLCTDCQSALPQLPYALCHYNLLWLPQVAQGLKKPRFDQLLSVSLYQHPYRHWLQRWKFFTDDAAGDLLQLQFAALLAQLTTTGQTLPDAIVYVPMHKARQRKRGFNQAQLLAQAAAEQLGLPLLHVIQKSRHLSAQVGLSRKQRQRNLRHSFTLNTTISLPSHLALVDDVVTTGATANEICRLLRRHGVRRISLWTVAVTTLT</sequence>
<dbReference type="InterPro" id="IPR029057">
    <property type="entry name" value="PRTase-like"/>
</dbReference>
<dbReference type="Proteomes" id="UP001375382">
    <property type="component" value="Unassembled WGS sequence"/>
</dbReference>
<feature type="domain" description="Phosphoribosyltransferase" evidence="2">
    <location>
        <begin position="144"/>
        <end position="231"/>
    </location>
</feature>
<dbReference type="PANTHER" id="PTHR47505">
    <property type="entry name" value="DNA UTILIZATION PROTEIN YHGH"/>
    <property type="match status" value="1"/>
</dbReference>
<organism evidence="3 4">
    <name type="scientific">Rheinheimera muenzenbergensis</name>
    <dbReference type="NCBI Taxonomy" id="1193628"/>
    <lineage>
        <taxon>Bacteria</taxon>
        <taxon>Pseudomonadati</taxon>
        <taxon>Pseudomonadota</taxon>
        <taxon>Gammaproteobacteria</taxon>
        <taxon>Chromatiales</taxon>
        <taxon>Chromatiaceae</taxon>
        <taxon>Rheinheimera</taxon>
    </lineage>
</organism>
<name>A0ABU8C631_9GAMM</name>
<comment type="similarity">
    <text evidence="1">Belongs to the ComF/GntX family.</text>
</comment>
<dbReference type="Pfam" id="PF00156">
    <property type="entry name" value="Pribosyltran"/>
    <property type="match status" value="1"/>
</dbReference>
<evidence type="ECO:0000313" key="4">
    <source>
        <dbReference type="Proteomes" id="UP001375382"/>
    </source>
</evidence>
<dbReference type="RefSeq" id="WP_335735794.1">
    <property type="nucleotide sequence ID" value="NZ_JALAAR010000006.1"/>
</dbReference>
<proteinExistence type="inferred from homology"/>
<comment type="caution">
    <text evidence="3">The sequence shown here is derived from an EMBL/GenBank/DDBJ whole genome shotgun (WGS) entry which is preliminary data.</text>
</comment>
<reference evidence="3 4" key="1">
    <citation type="journal article" date="2023" name="Ecotoxicol. Environ. Saf.">
        <title>Mercury remediation potential of mercury-resistant strain Rheinheimera metallidurans sp. nov. isolated from a municipal waste dumping site.</title>
        <authorList>
            <person name="Yadav V."/>
            <person name="Manjhi A."/>
            <person name="Vadakedath N."/>
        </authorList>
    </citation>
    <scope>NUCLEOTIDE SEQUENCE [LARGE SCALE GENOMIC DNA]</scope>
    <source>
        <strain evidence="3 4">E-49</strain>
    </source>
</reference>
<dbReference type="CDD" id="cd06223">
    <property type="entry name" value="PRTases_typeI"/>
    <property type="match status" value="1"/>
</dbReference>
<dbReference type="InterPro" id="IPR051910">
    <property type="entry name" value="ComF/GntX_DNA_util-trans"/>
</dbReference>
<accession>A0ABU8C631</accession>
<protein>
    <submittedName>
        <fullName evidence="3">ComF family protein</fullName>
    </submittedName>
</protein>
<gene>
    <name evidence="3" type="ORF">MN202_09095</name>
</gene>
<dbReference type="EMBL" id="JALAAR010000006">
    <property type="protein sequence ID" value="MEH8017388.1"/>
    <property type="molecule type" value="Genomic_DNA"/>
</dbReference>
<evidence type="ECO:0000259" key="2">
    <source>
        <dbReference type="Pfam" id="PF00156"/>
    </source>
</evidence>
<dbReference type="InterPro" id="IPR000836">
    <property type="entry name" value="PRTase_dom"/>
</dbReference>
<dbReference type="PANTHER" id="PTHR47505:SF1">
    <property type="entry name" value="DNA UTILIZATION PROTEIN YHGH"/>
    <property type="match status" value="1"/>
</dbReference>
<evidence type="ECO:0000256" key="1">
    <source>
        <dbReference type="ARBA" id="ARBA00008007"/>
    </source>
</evidence>
<evidence type="ECO:0000313" key="3">
    <source>
        <dbReference type="EMBL" id="MEH8017388.1"/>
    </source>
</evidence>
<dbReference type="Gene3D" id="3.40.50.2020">
    <property type="match status" value="1"/>
</dbReference>